<proteinExistence type="predicted"/>
<accession>A0AAE5RWG7</accession>
<organism evidence="1 2">
    <name type="scientific">Agrobacterium rosae</name>
    <dbReference type="NCBI Taxonomy" id="1972867"/>
    <lineage>
        <taxon>Bacteria</taxon>
        <taxon>Pseudomonadati</taxon>
        <taxon>Pseudomonadota</taxon>
        <taxon>Alphaproteobacteria</taxon>
        <taxon>Hyphomicrobiales</taxon>
        <taxon>Rhizobiaceae</taxon>
        <taxon>Rhizobium/Agrobacterium group</taxon>
        <taxon>Agrobacterium</taxon>
    </lineage>
</organism>
<evidence type="ECO:0000313" key="1">
    <source>
        <dbReference type="EMBL" id="POO50929.1"/>
    </source>
</evidence>
<dbReference type="EMBL" id="NXEJ01000007">
    <property type="protein sequence ID" value="POO50929.1"/>
    <property type="molecule type" value="Genomic_DNA"/>
</dbReference>
<comment type="caution">
    <text evidence="1">The sequence shown here is derived from an EMBL/GenBank/DDBJ whole genome shotgun (WGS) entry which is preliminary data.</text>
</comment>
<sequence length="100" mass="11229">MKEESVSKIKQILPATENWYRVLGSKDAPQFERVIFWAIVNDGEGDVVVGVPRENIGVIGAVSEWLSDVAGYIEIEPSQVSWLAEHPEELEQYNLVWGEG</sequence>
<dbReference type="Proteomes" id="UP000237447">
    <property type="component" value="Unassembled WGS sequence"/>
</dbReference>
<reference evidence="1 2" key="1">
    <citation type="journal article" date="2018" name="Syst. Appl. Microbiol.">
        <title>Agrobacterium rosae sp. nov., isolated from galls on different agricultural crops.</title>
        <authorList>
            <person name="Kuzmanovic N."/>
            <person name="Pulawska J."/>
            <person name="Smalla K."/>
            <person name="Nesme X."/>
        </authorList>
    </citation>
    <scope>NUCLEOTIDE SEQUENCE [LARGE SCALE GENOMIC DNA]</scope>
    <source>
        <strain evidence="1 2">NCPPB 1650</strain>
    </source>
</reference>
<gene>
    <name evidence="1" type="ORF">CPJ18_15615</name>
</gene>
<name>A0AAE5RWG7_9HYPH</name>
<protein>
    <submittedName>
        <fullName evidence="1">Uncharacterized protein</fullName>
    </submittedName>
</protein>
<dbReference type="AlphaFoldDB" id="A0AAE5RWG7"/>
<evidence type="ECO:0000313" key="2">
    <source>
        <dbReference type="Proteomes" id="UP000237447"/>
    </source>
</evidence>